<name>A0A7G9B6J1_9FIRM</name>
<reference evidence="2 3" key="1">
    <citation type="submission" date="2020-08" db="EMBL/GenBank/DDBJ databases">
        <authorList>
            <person name="Liu C."/>
            <person name="Sun Q."/>
        </authorList>
    </citation>
    <scope>NUCLEOTIDE SEQUENCE [LARGE SCALE GENOMIC DNA]</scope>
    <source>
        <strain evidence="2 3">NSJ-62</strain>
    </source>
</reference>
<evidence type="ECO:0000313" key="3">
    <source>
        <dbReference type="Proteomes" id="UP000515960"/>
    </source>
</evidence>
<dbReference type="InterPro" id="IPR008875">
    <property type="entry name" value="TraX"/>
</dbReference>
<evidence type="ECO:0000256" key="1">
    <source>
        <dbReference type="SAM" id="Phobius"/>
    </source>
</evidence>
<gene>
    <name evidence="2" type="ORF">H8790_03875</name>
</gene>
<dbReference type="KEGG" id="ohi:H8790_03875"/>
<feature type="transmembrane region" description="Helical" evidence="1">
    <location>
        <begin position="98"/>
        <end position="114"/>
    </location>
</feature>
<keyword evidence="3" id="KW-1185">Reference proteome</keyword>
<keyword evidence="1" id="KW-0812">Transmembrane</keyword>
<keyword evidence="1" id="KW-0472">Membrane</keyword>
<protein>
    <submittedName>
        <fullName evidence="2">Fimbrial assembly protein</fullName>
    </submittedName>
</protein>
<dbReference type="AlphaFoldDB" id="A0A7G9B6J1"/>
<sequence length="234" mass="27163">MLETKLNTNLDTNLLKLIAITSMLVDHVGGALYPDAVWMRCVGRLAFPIFCYCMTVGLLYTHDIRRYLLRLGLFALISQPFYVLAFHPHDFWAQFTNWNIFFTLFLSLLAMYGFQSHRWWLFALALFALCWWNFDYSGNGVILMLIFYLCRRSPKWMGILYTLFYLPILFSTVDPLDPMALSVGGFLLNAQIFALLALPLLLIPMQVPIKLPKWFFYAFYPAHLAAIAALQFLI</sequence>
<dbReference type="RefSeq" id="WP_187333644.1">
    <property type="nucleotide sequence ID" value="NZ_CP060490.1"/>
</dbReference>
<organism evidence="2 3">
    <name type="scientific">Oscillibacter hominis</name>
    <dbReference type="NCBI Taxonomy" id="2763056"/>
    <lineage>
        <taxon>Bacteria</taxon>
        <taxon>Bacillati</taxon>
        <taxon>Bacillota</taxon>
        <taxon>Clostridia</taxon>
        <taxon>Eubacteriales</taxon>
        <taxon>Oscillospiraceae</taxon>
        <taxon>Oscillibacter</taxon>
    </lineage>
</organism>
<dbReference type="EMBL" id="CP060490">
    <property type="protein sequence ID" value="QNL45172.1"/>
    <property type="molecule type" value="Genomic_DNA"/>
</dbReference>
<dbReference type="Proteomes" id="UP000515960">
    <property type="component" value="Chromosome"/>
</dbReference>
<feature type="transmembrane region" description="Helical" evidence="1">
    <location>
        <begin position="45"/>
        <end position="61"/>
    </location>
</feature>
<feature type="transmembrane region" description="Helical" evidence="1">
    <location>
        <begin position="179"/>
        <end position="202"/>
    </location>
</feature>
<dbReference type="Pfam" id="PF05857">
    <property type="entry name" value="TraX"/>
    <property type="match status" value="1"/>
</dbReference>
<proteinExistence type="predicted"/>
<feature type="transmembrane region" description="Helical" evidence="1">
    <location>
        <begin position="120"/>
        <end position="149"/>
    </location>
</feature>
<keyword evidence="1" id="KW-1133">Transmembrane helix</keyword>
<evidence type="ECO:0000313" key="2">
    <source>
        <dbReference type="EMBL" id="QNL45172.1"/>
    </source>
</evidence>
<accession>A0A7G9B6J1</accession>
<feature type="transmembrane region" description="Helical" evidence="1">
    <location>
        <begin position="14"/>
        <end position="33"/>
    </location>
</feature>
<feature type="transmembrane region" description="Helical" evidence="1">
    <location>
        <begin position="214"/>
        <end position="233"/>
    </location>
</feature>
<feature type="transmembrane region" description="Helical" evidence="1">
    <location>
        <begin position="67"/>
        <end position="86"/>
    </location>
</feature>